<evidence type="ECO:0000256" key="1">
    <source>
        <dbReference type="SAM" id="MobiDB-lite"/>
    </source>
</evidence>
<feature type="region of interest" description="Disordered" evidence="1">
    <location>
        <begin position="446"/>
        <end position="475"/>
    </location>
</feature>
<feature type="compositionally biased region" description="Basic and acidic residues" evidence="1">
    <location>
        <begin position="743"/>
        <end position="755"/>
    </location>
</feature>
<feature type="region of interest" description="Disordered" evidence="1">
    <location>
        <begin position="157"/>
        <end position="177"/>
    </location>
</feature>
<dbReference type="EMBL" id="JAEFBK010000009">
    <property type="protein sequence ID" value="KAG7569220.1"/>
    <property type="molecule type" value="Genomic_DNA"/>
</dbReference>
<dbReference type="SMART" id="SM00767">
    <property type="entry name" value="DCD"/>
    <property type="match status" value="1"/>
</dbReference>
<evidence type="ECO:0000313" key="3">
    <source>
        <dbReference type="EMBL" id="KAG7569220.1"/>
    </source>
</evidence>
<evidence type="ECO:0000313" key="4">
    <source>
        <dbReference type="Proteomes" id="UP000694240"/>
    </source>
</evidence>
<dbReference type="PROSITE" id="PS51222">
    <property type="entry name" value="DCD"/>
    <property type="match status" value="1"/>
</dbReference>
<dbReference type="InterPro" id="IPR013989">
    <property type="entry name" value="Dev_and_cell_death_domain"/>
</dbReference>
<feature type="compositionally biased region" description="Basic and acidic residues" evidence="1">
    <location>
        <begin position="446"/>
        <end position="456"/>
    </location>
</feature>
<comment type="caution">
    <text evidence="3">The sequence shown here is derived from an EMBL/GenBank/DDBJ whole genome shotgun (WGS) entry which is preliminary data.</text>
</comment>
<evidence type="ECO:0000259" key="2">
    <source>
        <dbReference type="PROSITE" id="PS51222"/>
    </source>
</evidence>
<feature type="region of interest" description="Disordered" evidence="1">
    <location>
        <begin position="791"/>
        <end position="846"/>
    </location>
</feature>
<feature type="domain" description="DCD" evidence="2">
    <location>
        <begin position="18"/>
        <end position="148"/>
    </location>
</feature>
<protein>
    <submittedName>
        <fullName evidence="3">Development/cell death domain</fullName>
    </submittedName>
</protein>
<name>A0A8T2A917_9BRAS</name>
<accession>A0A8T2A917</accession>
<dbReference type="Proteomes" id="UP000694240">
    <property type="component" value="Chromosome 9"/>
</dbReference>
<dbReference type="Pfam" id="PF10539">
    <property type="entry name" value="Dev_Cell_Death"/>
    <property type="match status" value="1"/>
</dbReference>
<gene>
    <name evidence="3" type="ORF">ISN45_Aa04g019650</name>
</gene>
<dbReference type="EMBL" id="JAEFBK010000009">
    <property type="protein sequence ID" value="KAG7569219.1"/>
    <property type="molecule type" value="Genomic_DNA"/>
</dbReference>
<feature type="region of interest" description="Disordered" evidence="1">
    <location>
        <begin position="717"/>
        <end position="766"/>
    </location>
</feature>
<dbReference type="PANTHER" id="PTHR46444">
    <property type="entry name" value="DCD (DEVELOPMENT AND CELL DEATH) DOMAIN PROTEIN-RELATED"/>
    <property type="match status" value="1"/>
</dbReference>
<dbReference type="EMBL" id="JAEFBK010000009">
    <property type="protein sequence ID" value="KAG7569218.1"/>
    <property type="molecule type" value="Genomic_DNA"/>
</dbReference>
<dbReference type="AlphaFoldDB" id="A0A8T2A917"/>
<proteinExistence type="predicted"/>
<keyword evidence="4" id="KW-1185">Reference proteome</keyword>
<feature type="compositionally biased region" description="Polar residues" evidence="1">
    <location>
        <begin position="719"/>
        <end position="731"/>
    </location>
</feature>
<sequence>MPKRMKHMEKFNGASGEDPEYGAIFMSNNSTRKECLSRGLFGLPIGLAGFVKQVKAGMMLFLFEFEKRELHGVFQACSDGAINIEPNAFQSSGKQFPAQVKFTEKWRCRPLCESEFGNAIHENYFTSKKFKFGLSKAQVQRLLKLFSLKKVERSRLRETAAPKPSRKSENTVGDLGFGNRCAGETDGDVDREFPFRVTSAGDHRGRRLTENFGFGKESKWNSGLEYDPTKGNEYSRLVDPKLHGLNDRLGCEVSMNNNSFGTDALTKNSYNSLVNDRRVPKNLRHTANGWLENEYHEKDGIAQASSWSNNKERLNFEADPMVPAQSSVSPDLPYGTNTGYYDPYQPSIMGDTTMTSSRHGLGAPNVDLIGSASYTANSNCGLGEDIIPVGDYVSDAFPSETVQPFPDEHNATRMSTSSLDSGFYIPMPIEHHKYLINTGMFGVARGESESESDSRNGHLRHSQFPGLSTSAGDTENMRQFERPLYSDRNIFPSFVYPSSSRGLSPKDRLNNELQTYQHQEESRGHVSYKNDMVVRGSSIYPSFTNPSTSGDGGDRADLYLENRANNELQAYQRQKEFGGDAFDSNNRVTEMKDRVKPSELEGNKTRESVFNRLGGRSKERVSEKDMSPDTESIDEVMAFLNNRHKDWMEQKRANTSNSEDFGKPRKKKEKIHTAEVLDNDLMLPLTETTPDDLLDCEGSMEHTVQKLPFIDFKRRSKAQRSLGNPTQEHSASPSKKRKLLRPKLVEDDSEKDRGHKAGPVKIVLASAKDRGNNDPIVKFLASKSATEVPVHDFLGRNEGDSQKDRGKNDNPIENVLASQSATEVPVHDFLGRNEGDSQKERGKNDNPIENVLASQSATEVPVHDFLGRCEGDSQKERGANDNPIENLLASQSATEVHVHDFFGRDEDELEKDRGKTDDHVENFLASEFASEVPFHDFLGCDGR</sequence>
<feature type="compositionally biased region" description="Basic and acidic residues" evidence="1">
    <location>
        <begin position="791"/>
        <end position="810"/>
    </location>
</feature>
<reference evidence="3 4" key="1">
    <citation type="submission" date="2020-12" db="EMBL/GenBank/DDBJ databases">
        <title>Concerted genomic and epigenomic changes stabilize Arabidopsis allopolyploids.</title>
        <authorList>
            <person name="Chen Z."/>
        </authorList>
    </citation>
    <scope>NUCLEOTIDE SEQUENCE [LARGE SCALE GENOMIC DNA]</scope>
    <source>
        <strain evidence="3">Allo738</strain>
        <tissue evidence="3">Leaf</tissue>
    </source>
</reference>
<dbReference type="EMBL" id="JAEFBK010000009">
    <property type="protein sequence ID" value="KAG7569221.1"/>
    <property type="molecule type" value="Genomic_DNA"/>
</dbReference>
<feature type="compositionally biased region" description="Basic and acidic residues" evidence="1">
    <location>
        <begin position="825"/>
        <end position="846"/>
    </location>
</feature>
<organism evidence="3 4">
    <name type="scientific">Arabidopsis thaliana x Arabidopsis arenosa</name>
    <dbReference type="NCBI Taxonomy" id="1240361"/>
    <lineage>
        <taxon>Eukaryota</taxon>
        <taxon>Viridiplantae</taxon>
        <taxon>Streptophyta</taxon>
        <taxon>Embryophyta</taxon>
        <taxon>Tracheophyta</taxon>
        <taxon>Spermatophyta</taxon>
        <taxon>Magnoliopsida</taxon>
        <taxon>eudicotyledons</taxon>
        <taxon>Gunneridae</taxon>
        <taxon>Pentapetalae</taxon>
        <taxon>rosids</taxon>
        <taxon>malvids</taxon>
        <taxon>Brassicales</taxon>
        <taxon>Brassicaceae</taxon>
        <taxon>Camelineae</taxon>
        <taxon>Arabidopsis</taxon>
    </lineage>
</organism>
<dbReference type="PANTHER" id="PTHR46444:SF9">
    <property type="entry name" value="DCD (DEVELOPMENT AND CELL DEATH) DOMAIN PROTEIN"/>
    <property type="match status" value="1"/>
</dbReference>